<dbReference type="AlphaFoldDB" id="A0A2V3UJH0"/>
<evidence type="ECO:0000313" key="6">
    <source>
        <dbReference type="EMBL" id="PXW59078.1"/>
    </source>
</evidence>
<dbReference type="GO" id="GO:0004022">
    <property type="term" value="F:alcohol dehydrogenase (NAD+) activity"/>
    <property type="evidence" value="ECO:0007669"/>
    <property type="project" value="TreeGrafter"/>
</dbReference>
<dbReference type="PANTHER" id="PTHR11496">
    <property type="entry name" value="ALCOHOL DEHYDROGENASE"/>
    <property type="match status" value="1"/>
</dbReference>
<keyword evidence="7" id="KW-1185">Reference proteome</keyword>
<evidence type="ECO:0000259" key="5">
    <source>
        <dbReference type="Pfam" id="PF25137"/>
    </source>
</evidence>
<dbReference type="Pfam" id="PF25137">
    <property type="entry name" value="ADH_Fe_C"/>
    <property type="match status" value="1"/>
</dbReference>
<dbReference type="EMBL" id="QJJK01000005">
    <property type="protein sequence ID" value="PXW59078.1"/>
    <property type="molecule type" value="Genomic_DNA"/>
</dbReference>
<feature type="domain" description="Alcohol dehydrogenase iron-type/glycerol dehydrogenase GldA" evidence="4">
    <location>
        <begin position="12"/>
        <end position="154"/>
    </location>
</feature>
<dbReference type="GO" id="GO:0046872">
    <property type="term" value="F:metal ion binding"/>
    <property type="evidence" value="ECO:0007669"/>
    <property type="project" value="InterPro"/>
</dbReference>
<dbReference type="Gene3D" id="1.20.1090.10">
    <property type="entry name" value="Dehydroquinate synthase-like - alpha domain"/>
    <property type="match status" value="1"/>
</dbReference>
<protein>
    <submittedName>
        <fullName evidence="6">Maleylacetate reductase</fullName>
    </submittedName>
</protein>
<dbReference type="InterPro" id="IPR056798">
    <property type="entry name" value="ADH_Fe_C"/>
</dbReference>
<evidence type="ECO:0000256" key="3">
    <source>
        <dbReference type="ARBA" id="ARBA00023027"/>
    </source>
</evidence>
<comment type="caution">
    <text evidence="6">The sequence shown here is derived from an EMBL/GenBank/DDBJ whole genome shotgun (WGS) entry which is preliminary data.</text>
</comment>
<dbReference type="OrthoDB" id="3812122at2"/>
<dbReference type="InterPro" id="IPR001670">
    <property type="entry name" value="ADH_Fe/GldA"/>
</dbReference>
<dbReference type="PANTHER" id="PTHR11496:SF102">
    <property type="entry name" value="ALCOHOL DEHYDROGENASE 4"/>
    <property type="match status" value="1"/>
</dbReference>
<proteinExistence type="inferred from homology"/>
<evidence type="ECO:0000259" key="4">
    <source>
        <dbReference type="Pfam" id="PF00465"/>
    </source>
</evidence>
<dbReference type="Gene3D" id="3.40.50.1970">
    <property type="match status" value="1"/>
</dbReference>
<evidence type="ECO:0000313" key="7">
    <source>
        <dbReference type="Proteomes" id="UP000248021"/>
    </source>
</evidence>
<dbReference type="RefSeq" id="WP_110375107.1">
    <property type="nucleotide sequence ID" value="NZ_JAHBRY010000001.1"/>
</dbReference>
<dbReference type="InterPro" id="IPR034786">
    <property type="entry name" value="MAR"/>
</dbReference>
<name>A0A2V3UJH0_9HYPH</name>
<comment type="similarity">
    <text evidence="1">Belongs to the iron-containing alcohol dehydrogenase family.</text>
</comment>
<keyword evidence="2" id="KW-0560">Oxidoreductase</keyword>
<sequence length="353" mass="36528">MSASGFVYQAQPNRVVFGTGTLAQLGAEVSRLGVTRALILCTTQQIDLAQSVADRLGRLGAGLCARAIMHTPVEVTALAMDDLVAASADGIVSVGGGSTIGLGKALSIRTGLPHLAIPTTYAGSEMTPILGETQDGIKTTRRDPRILPASTLYDVDLTLGLPVAMSVTSGLNAIAHAVEALYAPDGNPIISLMAADAIRSLARALPRIVAAPTDAEARRLASYGAWLAGSCLGSVSMSIHHKLCHVLGGSFDLPHAETHAVILPHAVASIADAVPEAMEMVRHALGTEATAAKGLHDLARRVGAPTRLADIGMPKEGLDRAAELATASPYWTPVPLARTAIRALLERAFSGQI</sequence>
<dbReference type="Proteomes" id="UP000248021">
    <property type="component" value="Unassembled WGS sequence"/>
</dbReference>
<dbReference type="InterPro" id="IPR039697">
    <property type="entry name" value="Alcohol_dehydrogenase_Fe"/>
</dbReference>
<evidence type="ECO:0000256" key="2">
    <source>
        <dbReference type="ARBA" id="ARBA00023002"/>
    </source>
</evidence>
<feature type="domain" description="Fe-containing alcohol dehydrogenase-like C-terminal" evidence="5">
    <location>
        <begin position="167"/>
        <end position="349"/>
    </location>
</feature>
<organism evidence="6 7">
    <name type="scientific">Chelatococcus asaccharovorans</name>
    <dbReference type="NCBI Taxonomy" id="28210"/>
    <lineage>
        <taxon>Bacteria</taxon>
        <taxon>Pseudomonadati</taxon>
        <taxon>Pseudomonadota</taxon>
        <taxon>Alphaproteobacteria</taxon>
        <taxon>Hyphomicrobiales</taxon>
        <taxon>Chelatococcaceae</taxon>
        <taxon>Chelatococcus</taxon>
    </lineage>
</organism>
<dbReference type="CDD" id="cd08177">
    <property type="entry name" value="MAR"/>
    <property type="match status" value="1"/>
</dbReference>
<evidence type="ECO:0000256" key="1">
    <source>
        <dbReference type="ARBA" id="ARBA00007358"/>
    </source>
</evidence>
<dbReference type="GO" id="GO:0018506">
    <property type="term" value="F:maleylacetate reductase activity"/>
    <property type="evidence" value="ECO:0007669"/>
    <property type="project" value="InterPro"/>
</dbReference>
<accession>A0A2V3UJH0</accession>
<gene>
    <name evidence="6" type="ORF">C7450_105430</name>
</gene>
<dbReference type="Pfam" id="PF00465">
    <property type="entry name" value="Fe-ADH"/>
    <property type="match status" value="1"/>
</dbReference>
<reference evidence="6 7" key="1">
    <citation type="submission" date="2018-05" db="EMBL/GenBank/DDBJ databases">
        <title>Genomic Encyclopedia of Type Strains, Phase IV (KMG-IV): sequencing the most valuable type-strain genomes for metagenomic binning, comparative biology and taxonomic classification.</title>
        <authorList>
            <person name="Goeker M."/>
        </authorList>
    </citation>
    <scope>NUCLEOTIDE SEQUENCE [LARGE SCALE GENOMIC DNA]</scope>
    <source>
        <strain evidence="6 7">DSM 6462</strain>
    </source>
</reference>
<keyword evidence="3" id="KW-0520">NAD</keyword>
<dbReference type="SUPFAM" id="SSF56796">
    <property type="entry name" value="Dehydroquinate synthase-like"/>
    <property type="match status" value="1"/>
</dbReference>